<dbReference type="InterPro" id="IPR050237">
    <property type="entry name" value="ATP-dep_AMP-bd_enzyme"/>
</dbReference>
<dbReference type="InterPro" id="IPR000873">
    <property type="entry name" value="AMP-dep_synth/lig_dom"/>
</dbReference>
<dbReference type="InterPro" id="IPR042099">
    <property type="entry name" value="ANL_N_sf"/>
</dbReference>
<evidence type="ECO:0000313" key="11">
    <source>
        <dbReference type="Proteomes" id="UP001367030"/>
    </source>
</evidence>
<evidence type="ECO:0000256" key="5">
    <source>
        <dbReference type="ARBA" id="ARBA00026121"/>
    </source>
</evidence>
<gene>
    <name evidence="10" type="ORF">WKW79_26675</name>
</gene>
<accession>A0ABU8XEA4</accession>
<proteinExistence type="predicted"/>
<comment type="caution">
    <text evidence="10">The sequence shown here is derived from an EMBL/GenBank/DDBJ whole genome shotgun (WGS) entry which is preliminary data.</text>
</comment>
<evidence type="ECO:0000256" key="1">
    <source>
        <dbReference type="ARBA" id="ARBA00004170"/>
    </source>
</evidence>
<keyword evidence="3" id="KW-0436">Ligase</keyword>
<dbReference type="Pfam" id="PF00501">
    <property type="entry name" value="AMP-binding"/>
    <property type="match status" value="1"/>
</dbReference>
<evidence type="ECO:0000259" key="9">
    <source>
        <dbReference type="Pfam" id="PF13193"/>
    </source>
</evidence>
<dbReference type="EC" id="6.2.1.3" evidence="5"/>
<keyword evidence="11" id="KW-1185">Reference proteome</keyword>
<dbReference type="PANTHER" id="PTHR43767">
    <property type="entry name" value="LONG-CHAIN-FATTY-ACID--COA LIGASE"/>
    <property type="match status" value="1"/>
</dbReference>
<name>A0ABU8XEA4_9BURK</name>
<dbReference type="EMBL" id="JBBKZS010000015">
    <property type="protein sequence ID" value="MEJ8858180.1"/>
    <property type="molecule type" value="Genomic_DNA"/>
</dbReference>
<dbReference type="PROSITE" id="PS00455">
    <property type="entry name" value="AMP_BINDING"/>
    <property type="match status" value="1"/>
</dbReference>
<feature type="domain" description="AMP-binding enzyme C-terminal" evidence="9">
    <location>
        <begin position="455"/>
        <end position="529"/>
    </location>
</feature>
<dbReference type="InterPro" id="IPR020845">
    <property type="entry name" value="AMP-binding_CS"/>
</dbReference>
<dbReference type="Gene3D" id="3.30.300.30">
    <property type="match status" value="1"/>
</dbReference>
<dbReference type="RefSeq" id="WP_340338245.1">
    <property type="nucleotide sequence ID" value="NZ_JBBKZS010000015.1"/>
</dbReference>
<feature type="domain" description="AMP-dependent synthetase/ligase" evidence="8">
    <location>
        <begin position="30"/>
        <end position="404"/>
    </location>
</feature>
<dbReference type="PANTHER" id="PTHR43767:SF8">
    <property type="entry name" value="LONG-CHAIN-FATTY-ACID--COA LIGASE"/>
    <property type="match status" value="1"/>
</dbReference>
<dbReference type="InterPro" id="IPR045851">
    <property type="entry name" value="AMP-bd_C_sf"/>
</dbReference>
<comment type="subcellular location">
    <subcellularLocation>
        <location evidence="1">Membrane</location>
        <topology evidence="1">Peripheral membrane protein</topology>
    </subcellularLocation>
</comment>
<dbReference type="Gene3D" id="3.40.50.12780">
    <property type="entry name" value="N-terminal domain of ligase-like"/>
    <property type="match status" value="1"/>
</dbReference>
<organism evidence="10 11">
    <name type="scientific">Variovorax robiniae</name>
    <dbReference type="NCBI Taxonomy" id="1836199"/>
    <lineage>
        <taxon>Bacteria</taxon>
        <taxon>Pseudomonadati</taxon>
        <taxon>Pseudomonadota</taxon>
        <taxon>Betaproteobacteria</taxon>
        <taxon>Burkholderiales</taxon>
        <taxon>Comamonadaceae</taxon>
        <taxon>Variovorax</taxon>
    </lineage>
</organism>
<comment type="pathway">
    <text evidence="2">Lipid metabolism; fatty acid beta-oxidation.</text>
</comment>
<evidence type="ECO:0000256" key="3">
    <source>
        <dbReference type="ARBA" id="ARBA00022598"/>
    </source>
</evidence>
<dbReference type="SUPFAM" id="SSF56801">
    <property type="entry name" value="Acetyl-CoA synthetase-like"/>
    <property type="match status" value="1"/>
</dbReference>
<evidence type="ECO:0000313" key="10">
    <source>
        <dbReference type="EMBL" id="MEJ8858180.1"/>
    </source>
</evidence>
<evidence type="ECO:0000256" key="7">
    <source>
        <dbReference type="ARBA" id="ARBA00042773"/>
    </source>
</evidence>
<evidence type="ECO:0000256" key="2">
    <source>
        <dbReference type="ARBA" id="ARBA00005005"/>
    </source>
</evidence>
<dbReference type="InterPro" id="IPR025110">
    <property type="entry name" value="AMP-bd_C"/>
</dbReference>
<evidence type="ECO:0000259" key="8">
    <source>
        <dbReference type="Pfam" id="PF00501"/>
    </source>
</evidence>
<evidence type="ECO:0000256" key="6">
    <source>
        <dbReference type="ARBA" id="ARBA00039545"/>
    </source>
</evidence>
<dbReference type="Proteomes" id="UP001367030">
    <property type="component" value="Unassembled WGS sequence"/>
</dbReference>
<sequence>MTQPWHKSYPEGVAHTVDVAPFPSLVHLLDDALQRHAARPAIMSMGRSTSFAELDLMSRRFAAWLQSQGVAKGDRVALMMPNLMPFAVVALGTLRAGAVLVTVNPLYTPRELAHQIKDSGARTLVVFEAFAATVAQAIESAPVDRLVVVGTGLAGMQPVALPGQIGFMQTLQAGALVPFKPVELNPQDLALLQYTGGTTGVSKGAMLLHANLMANVEQIAEWVSPSLPADWVAGKNIASFLPLYHIFALTFCLFYGLRSGMQNIMVANPRDLPSAVRELGGQPIHVLPGVNTLFGGLAHHKAVLDGIHLKELRLCVGGGTAVQQGVADRWLAATGVPICEGYGLSETSPTVSVNITTAKQWTGTIGLPVPNTELSIRDDEGHEVPTGERGEICVRGPQVMAGYWQRPEDTARAMTDDGFFKTGDVGVMDAGGFVKIVDRKKDMILVSGFNVYPNEIEDVVSTLAGVAESAAIGVPDEKSGEAVKLFLVKSDPTLTEQQVAEHCRKNLTGYKNPKHIAFIAELPKSTVGKVLRRELRA</sequence>
<keyword evidence="4" id="KW-0472">Membrane</keyword>
<evidence type="ECO:0000256" key="4">
    <source>
        <dbReference type="ARBA" id="ARBA00023136"/>
    </source>
</evidence>
<dbReference type="CDD" id="cd05936">
    <property type="entry name" value="FC-FACS_FadD_like"/>
    <property type="match status" value="1"/>
</dbReference>
<dbReference type="Pfam" id="PF13193">
    <property type="entry name" value="AMP-binding_C"/>
    <property type="match status" value="1"/>
</dbReference>
<reference evidence="10 11" key="1">
    <citation type="submission" date="2024-03" db="EMBL/GenBank/DDBJ databases">
        <title>Novel species of the genus Variovorax.</title>
        <authorList>
            <person name="Liu Q."/>
            <person name="Xin Y.-H."/>
        </authorList>
    </citation>
    <scope>NUCLEOTIDE SEQUENCE [LARGE SCALE GENOMIC DNA]</scope>
    <source>
        <strain evidence="10 11">KACC 18901</strain>
    </source>
</reference>
<protein>
    <recommendedName>
        <fullName evidence="6">Long-chain-fatty-acid--CoA ligase</fullName>
        <ecNumber evidence="5">6.2.1.3</ecNumber>
    </recommendedName>
    <alternativeName>
        <fullName evidence="7">Long-chain acyl-CoA synthetase</fullName>
    </alternativeName>
</protein>